<feature type="domain" description="Kinesin-like protein KIF26A/B helical" evidence="1">
    <location>
        <begin position="8"/>
        <end position="61"/>
    </location>
</feature>
<evidence type="ECO:0000259" key="1">
    <source>
        <dbReference type="Pfam" id="PF23081"/>
    </source>
</evidence>
<evidence type="ECO:0000313" key="3">
    <source>
        <dbReference type="Proteomes" id="UP001279410"/>
    </source>
</evidence>
<dbReference type="AlphaFoldDB" id="A0AAD3NJT9"/>
<dbReference type="PANTHER" id="PTHR21608">
    <property type="entry name" value="KINESIN-LIKE PROTEIN CG14535"/>
    <property type="match status" value="1"/>
</dbReference>
<dbReference type="Proteomes" id="UP001279410">
    <property type="component" value="Unassembled WGS sequence"/>
</dbReference>
<sequence>MALCAVGFQEEDPGYATFLFEQLQTPGSHEAGVSCCQVCSTPLHQLRQEALQMLHAPVLALSSDMAALPAASFLPQPSRVPLSSSSIHAKQLSKGQTITHSVLPLGERHRVPGWSPGSNAVSSGPKTSVQVTVAGGQLTGTVNSVTIQAQQYLEGMWSISRVNNFVPQPKPVYL</sequence>
<dbReference type="GO" id="GO:0007018">
    <property type="term" value="P:microtubule-based movement"/>
    <property type="evidence" value="ECO:0007669"/>
    <property type="project" value="InterPro"/>
</dbReference>
<keyword evidence="3" id="KW-1185">Reference proteome</keyword>
<comment type="caution">
    <text evidence="2">The sequence shown here is derived from an EMBL/GenBank/DDBJ whole genome shotgun (WGS) entry which is preliminary data.</text>
</comment>
<dbReference type="PANTHER" id="PTHR21608:SF6">
    <property type="entry name" value="KINESIN-LIKE PROTEIN KIF26A"/>
    <property type="match status" value="1"/>
</dbReference>
<dbReference type="GO" id="GO:0003777">
    <property type="term" value="F:microtubule motor activity"/>
    <property type="evidence" value="ECO:0007669"/>
    <property type="project" value="InterPro"/>
</dbReference>
<organism evidence="2 3">
    <name type="scientific">Lates japonicus</name>
    <name type="common">Japanese lates</name>
    <dbReference type="NCBI Taxonomy" id="270547"/>
    <lineage>
        <taxon>Eukaryota</taxon>
        <taxon>Metazoa</taxon>
        <taxon>Chordata</taxon>
        <taxon>Craniata</taxon>
        <taxon>Vertebrata</taxon>
        <taxon>Euteleostomi</taxon>
        <taxon>Actinopterygii</taxon>
        <taxon>Neopterygii</taxon>
        <taxon>Teleostei</taxon>
        <taxon>Neoteleostei</taxon>
        <taxon>Acanthomorphata</taxon>
        <taxon>Carangaria</taxon>
        <taxon>Carangaria incertae sedis</taxon>
        <taxon>Centropomidae</taxon>
        <taxon>Lates</taxon>
    </lineage>
</organism>
<protein>
    <submittedName>
        <fullName evidence="2">Kinesin-like protein KIF26A</fullName>
    </submittedName>
</protein>
<reference evidence="2" key="1">
    <citation type="submission" date="2022-08" db="EMBL/GenBank/DDBJ databases">
        <title>Genome sequencing of akame (Lates japonicus).</title>
        <authorList>
            <person name="Hashiguchi Y."/>
            <person name="Takahashi H."/>
        </authorList>
    </citation>
    <scope>NUCLEOTIDE SEQUENCE</scope>
    <source>
        <strain evidence="2">Kochi</strain>
    </source>
</reference>
<accession>A0AAD3NJT9</accession>
<name>A0AAD3NJT9_LATJO</name>
<proteinExistence type="predicted"/>
<dbReference type="EMBL" id="BRZM01001041">
    <property type="protein sequence ID" value="GLD72439.1"/>
    <property type="molecule type" value="Genomic_DNA"/>
</dbReference>
<dbReference type="InterPro" id="IPR027640">
    <property type="entry name" value="Kinesin-like_fam"/>
</dbReference>
<dbReference type="InterPro" id="IPR057090">
    <property type="entry name" value="HTH_KIF26A_B_1st"/>
</dbReference>
<gene>
    <name evidence="2" type="ORF">AKAME5_002376400</name>
</gene>
<dbReference type="Pfam" id="PF23081">
    <property type="entry name" value="HTH_KIF26A_B_1st"/>
    <property type="match status" value="1"/>
</dbReference>
<evidence type="ECO:0000313" key="2">
    <source>
        <dbReference type="EMBL" id="GLD72439.1"/>
    </source>
</evidence>